<gene>
    <name evidence="15" type="ORF">NIES592_11100</name>
</gene>
<dbReference type="InterPro" id="IPR003661">
    <property type="entry name" value="HisK_dim/P_dom"/>
</dbReference>
<feature type="domain" description="Response regulatory" evidence="12">
    <location>
        <begin position="13"/>
        <end position="129"/>
    </location>
</feature>
<evidence type="ECO:0000256" key="7">
    <source>
        <dbReference type="ARBA" id="ARBA00023012"/>
    </source>
</evidence>
<feature type="domain" description="PAS" evidence="13">
    <location>
        <begin position="1135"/>
        <end position="1207"/>
    </location>
</feature>
<dbReference type="CDD" id="cd19920">
    <property type="entry name" value="REC_PA4781-like"/>
    <property type="match status" value="1"/>
</dbReference>
<dbReference type="Gene3D" id="1.10.287.130">
    <property type="match status" value="1"/>
</dbReference>
<dbReference type="SUPFAM" id="SSF52172">
    <property type="entry name" value="CheY-like"/>
    <property type="match status" value="2"/>
</dbReference>
<keyword evidence="6 15" id="KW-0418">Kinase</keyword>
<evidence type="ECO:0000256" key="9">
    <source>
        <dbReference type="SAM" id="Coils"/>
    </source>
</evidence>
<dbReference type="SUPFAM" id="SSF47384">
    <property type="entry name" value="Homodimeric domain of signal transducing histidine kinase"/>
    <property type="match status" value="1"/>
</dbReference>
<dbReference type="InterPro" id="IPR035965">
    <property type="entry name" value="PAS-like_dom_sf"/>
</dbReference>
<sequence>MGSSNSQQTSKGSILIVDDSWEHLQALSATLSRYGYAVRGLITGSMVLEVAKLALPDLILLDIKMPDIDGYEVCQQLKADEATCHIPVIFLSVYHDVFDKVKAFKIGAVDYITKPFQAEEVLVRVENQITIQKLQQQLKKQNEQLLLEMQQCQRIEAARQLREQYLTALVEVQHRLLSFDDSNKCYQDIMPILGGASKASRVYVFENHYADDGKLLMSQRAEWCAEGINSEINNPILQNLPYEEYFPRWAALLPQGKIISGIVAELPASERAILEPQGILSILILPIIAKGEFLGFIGFDNCIESRLWEASEIAFLQAVGGAISIAYERYKSDLELQQQLERSNILRKITNKIRSELDTENIIKTAAQQIGEALDVSRALIHSYVDSPTPQIPIFAEFLTTGCTSISHYKIPVSGNPHVQQLLAQDQAIAVKNVYTYPLLKNCQELCREYNIKSILAVRTSYNSQANGMICLHQCDRYRDWSPQEMELLESIAAQLGIALAQAKLLEQEKQARIKLEQEIRDRLNAEAALRASESKYRHLVETSRDIIWSVDTSGCITYVNSAVKQILGYEQQEMIGRCFTEFVPSAQLAQDLGAFECILNGESIFGYETIRIGKDSSLVYLILNAIAVEDEEGKIVGVTGTATNITERKRAEQALTASADKLRNHNLVLTQLAKNQVLYQGDLKAALRNITEAAAKNIEVERVSIWLYEETRTQIQCLDLFEKSSNRHSDGGSLAVADYPSYFQALQQDQPIVATDAHTDSRTKEFSESYLSPLRITAMLDTPVKLEGMTVGVLCLEHTGTTRDWTPEDQNFARSLSNLVSLALEARERLRTEAALRQSEAKLASAFRSSPDPITLTTFPEIRYIEVNDSFCRFFGYSRSQVIDRNYRELNIWVNQEECTMLTQVLRHTKAIRNHEVEFRTANGELKTTLFSAELIEIDGQQYLLGTAHDITERKQAENESRLLLVTTQAISRAVDVNDALALVLRLICTTIDWDFAEAWIPNANGTALEYSLGWYGRHNNLEEFCQYTQIVRLEKGMGLLGRVWHQQKPEWIEDVSQVTESAFVRTHQAAQIGLKAGFAVPILADNQVVAVLAFFKNTSHALDRRLLYLVGAVAAQLGALIQRKQVEAAHRQSEERLQLALEASDLGLWDWNIKTGKVYRDWRWKKMLGYEPQEITDDSHAFGELVHPDDAPVIKSALDAYLRGESPVYEVEFRLRSKSDEWKWIQSRAQVFERDESGEPLRMTGTHKDITERKTLERELALREARLHAFFSCAPVGLTILDEELRYVQINEVLAGINGLSQSEHIGKTLWEIVPQVAPVIASIHKQVMQTGKPVLNIELSTALPLQPGIIRHFLTSYFPIFGEDNHPASVGTVVIEITDRKHTELALQESQRRYQTLAEASPVGIFHTDPHGKYLYVNQRFSEITGLASKADLDKYWHEIIHTDDRDRVFAEWQETISTKKPFYSEYRFVHTDSRVIWVIGQALPEFGDDGEFKGYIGTVTDITERKFAEDALRESADRERAIAQVIQRMRQTLDLATIFTATTQELRQVLNCDRVVVYRFNPDWSGDFVAESVASGWVSLIEQQQDQPHLRETTTQNERCTVTTLNSGDNQVLDTYLQQTQGGVYTRGASFLCVPDIYTAGFDPCYINLLERFQVRAYITVPIFCGNQLWGLLASYQNSSSRQWKKGEINIVVQIGNQLGVALQQAELLARTQKQSSALQKAVIAADAANRAKSEFLANMSHELRTPLNAILGFTQIMSRDSTLSSENKQNLAIINRAGEHLLNLINDILEMSKIEAGRTTLNLSSFDLIYLLDNLQEMLHIRAVAKGLKLVFEYAPEIPRYVRTDSSKLRQVLLNVLGNAIKFTETGSVKLRVFLTDGKKDDREIEGLGDGEKNFTPPPLIPTPLGERGPQVPHLPTTPSQKPHLCFEIQDTGPGISPEEIDLLFQAFGQTEAGRKSQQGTGLGLAISRKYVQLMGGEINVSSTVGVGSVFSFYIQIGIASVDEIQTTTSVHHQVIGIAPNEPEYRILVVDDANDSRLLLVKLLTSIGFSVREATNGKQAISIWESWLPDLILMDMRMPIMDGYEATREIKRRERQDKGDMRILRGDRENVVDNFSASPTLRVWASSSPTIIIALTANAFEEQRQAMISAGCDDFINKPFREELLLEKLSQYLGVKYLYQQESHLKLSQKQTNTETLLNSIDIVSLLSKMPSEWLTKVHYAAAQCSDDLILDLLEQIPPEKSLLINFLSDLAENFQFEKIMELINAVKN</sequence>
<keyword evidence="16" id="KW-1185">Reference proteome</keyword>
<dbReference type="Gene3D" id="3.30.565.10">
    <property type="entry name" value="Histidine kinase-like ATPase, C-terminal domain"/>
    <property type="match status" value="1"/>
</dbReference>
<dbReference type="Pfam" id="PF00512">
    <property type="entry name" value="HisKA"/>
    <property type="match status" value="1"/>
</dbReference>
<evidence type="ECO:0000256" key="1">
    <source>
        <dbReference type="ARBA" id="ARBA00000085"/>
    </source>
</evidence>
<dbReference type="Pfam" id="PF13185">
    <property type="entry name" value="GAF_2"/>
    <property type="match status" value="1"/>
</dbReference>
<dbReference type="NCBIfam" id="TIGR00229">
    <property type="entry name" value="sensory_box"/>
    <property type="match status" value="5"/>
</dbReference>
<dbReference type="InterPro" id="IPR013767">
    <property type="entry name" value="PAS_fold"/>
</dbReference>
<dbReference type="InterPro" id="IPR001789">
    <property type="entry name" value="Sig_transdc_resp-reg_receiver"/>
</dbReference>
<organism evidence="15 16">
    <name type="scientific">Fischerella major NIES-592</name>
    <dbReference type="NCBI Taxonomy" id="210994"/>
    <lineage>
        <taxon>Bacteria</taxon>
        <taxon>Bacillati</taxon>
        <taxon>Cyanobacteriota</taxon>
        <taxon>Cyanophyceae</taxon>
        <taxon>Nostocales</taxon>
        <taxon>Hapalosiphonaceae</taxon>
        <taxon>Fischerella</taxon>
    </lineage>
</organism>
<dbReference type="SUPFAM" id="SSF55781">
    <property type="entry name" value="GAF domain-like"/>
    <property type="match status" value="5"/>
</dbReference>
<dbReference type="SUPFAM" id="SSF55785">
    <property type="entry name" value="PYP-like sensor domain (PAS domain)"/>
    <property type="match status" value="5"/>
</dbReference>
<reference evidence="15 16" key="1">
    <citation type="submission" date="2016-11" db="EMBL/GenBank/DDBJ databases">
        <title>Draft Genome Sequences of Nine Cyanobacterial Strains from Diverse Habitats.</title>
        <authorList>
            <person name="Zhu T."/>
            <person name="Hou S."/>
            <person name="Lu X."/>
            <person name="Hess W.R."/>
        </authorList>
    </citation>
    <scope>NUCLEOTIDE SEQUENCE [LARGE SCALE GENOMIC DNA]</scope>
    <source>
        <strain evidence="15 16">NIES-592</strain>
    </source>
</reference>
<dbReference type="Pfam" id="PF00989">
    <property type="entry name" value="PAS"/>
    <property type="match status" value="1"/>
</dbReference>
<feature type="domain" description="Phytochrome chromophore attachment site" evidence="10">
    <location>
        <begin position="1538"/>
        <end position="1702"/>
    </location>
</feature>
<dbReference type="Gene3D" id="3.30.450.20">
    <property type="entry name" value="PAS domain"/>
    <property type="match status" value="5"/>
</dbReference>
<feature type="domain" description="PAC" evidence="14">
    <location>
        <begin position="1211"/>
        <end position="1264"/>
    </location>
</feature>
<dbReference type="Pfam" id="PF08448">
    <property type="entry name" value="PAS_4"/>
    <property type="match status" value="1"/>
</dbReference>
<dbReference type="GO" id="GO:0006355">
    <property type="term" value="P:regulation of DNA-templated transcription"/>
    <property type="evidence" value="ECO:0007669"/>
    <property type="project" value="InterPro"/>
</dbReference>
<evidence type="ECO:0000256" key="8">
    <source>
        <dbReference type="PROSITE-ProRule" id="PRU00169"/>
    </source>
</evidence>
<dbReference type="RefSeq" id="WP_073555761.1">
    <property type="nucleotide sequence ID" value="NZ_MRCA01000005.1"/>
</dbReference>
<dbReference type="InterPro" id="IPR000700">
    <property type="entry name" value="PAS-assoc_C"/>
</dbReference>
<dbReference type="SMART" id="SM00091">
    <property type="entry name" value="PAS"/>
    <property type="match status" value="5"/>
</dbReference>
<feature type="domain" description="PAS" evidence="13">
    <location>
        <begin position="1393"/>
        <end position="1463"/>
    </location>
</feature>
<dbReference type="CDD" id="cd00130">
    <property type="entry name" value="PAS"/>
    <property type="match status" value="5"/>
</dbReference>
<dbReference type="EMBL" id="MRCA01000005">
    <property type="protein sequence ID" value="OKH13880.1"/>
    <property type="molecule type" value="Genomic_DNA"/>
</dbReference>
<feature type="domain" description="PAC" evidence="14">
    <location>
        <begin position="606"/>
        <end position="658"/>
    </location>
</feature>
<evidence type="ECO:0000256" key="5">
    <source>
        <dbReference type="ARBA" id="ARBA00022679"/>
    </source>
</evidence>
<dbReference type="InterPro" id="IPR013656">
    <property type="entry name" value="PAS_4"/>
</dbReference>
<dbReference type="InterPro" id="IPR004358">
    <property type="entry name" value="Sig_transdc_His_kin-like_C"/>
</dbReference>
<dbReference type="FunFam" id="3.30.565.10:FF:000030">
    <property type="entry name" value="Ethylene receptor 1"/>
    <property type="match status" value="1"/>
</dbReference>
<feature type="modified residue" description="4-aspartylphosphate" evidence="8">
    <location>
        <position position="2080"/>
    </location>
</feature>
<dbReference type="Gene3D" id="3.40.50.2300">
    <property type="match status" value="2"/>
</dbReference>
<dbReference type="InterPro" id="IPR036097">
    <property type="entry name" value="HisK_dim/P_sf"/>
</dbReference>
<dbReference type="PROSITE" id="PS50110">
    <property type="entry name" value="RESPONSE_REGULATORY"/>
    <property type="match status" value="2"/>
</dbReference>
<keyword evidence="5" id="KW-0808">Transferase</keyword>
<dbReference type="Pfam" id="PF01590">
    <property type="entry name" value="GAF"/>
    <property type="match status" value="4"/>
</dbReference>
<feature type="domain" description="Response regulatory" evidence="12">
    <location>
        <begin position="2031"/>
        <end position="2178"/>
    </location>
</feature>
<dbReference type="Proteomes" id="UP000186391">
    <property type="component" value="Unassembled WGS sequence"/>
</dbReference>
<evidence type="ECO:0000259" key="10">
    <source>
        <dbReference type="PROSITE" id="PS50046"/>
    </source>
</evidence>
<keyword evidence="7" id="KW-0902">Two-component regulatory system</keyword>
<dbReference type="PANTHER" id="PTHR43047">
    <property type="entry name" value="TWO-COMPONENT HISTIDINE PROTEIN KINASE"/>
    <property type="match status" value="1"/>
</dbReference>
<feature type="modified residue" description="4-aspartylphosphate" evidence="8">
    <location>
        <position position="62"/>
    </location>
</feature>
<evidence type="ECO:0000259" key="11">
    <source>
        <dbReference type="PROSITE" id="PS50109"/>
    </source>
</evidence>
<evidence type="ECO:0000259" key="13">
    <source>
        <dbReference type="PROSITE" id="PS50112"/>
    </source>
</evidence>
<keyword evidence="4 8" id="KW-0597">Phosphoprotein</keyword>
<feature type="domain" description="PAS" evidence="13">
    <location>
        <begin position="1265"/>
        <end position="1334"/>
    </location>
</feature>
<dbReference type="PRINTS" id="PR00344">
    <property type="entry name" value="BCTRLSENSOR"/>
</dbReference>
<dbReference type="GO" id="GO:0005886">
    <property type="term" value="C:plasma membrane"/>
    <property type="evidence" value="ECO:0007669"/>
    <property type="project" value="TreeGrafter"/>
</dbReference>
<comment type="caution">
    <text evidence="15">The sequence shown here is derived from an EMBL/GenBank/DDBJ whole genome shotgun (WGS) entry which is preliminary data.</text>
</comment>
<dbReference type="InterPro" id="IPR003018">
    <property type="entry name" value="GAF"/>
</dbReference>
<evidence type="ECO:0000256" key="4">
    <source>
        <dbReference type="ARBA" id="ARBA00022553"/>
    </source>
</evidence>
<dbReference type="InterPro" id="IPR036890">
    <property type="entry name" value="HATPase_C_sf"/>
</dbReference>
<dbReference type="SMART" id="SM00086">
    <property type="entry name" value="PAC"/>
    <property type="match status" value="4"/>
</dbReference>
<dbReference type="InterPro" id="IPR001610">
    <property type="entry name" value="PAC"/>
</dbReference>
<dbReference type="PROSITE" id="PS50046">
    <property type="entry name" value="PHYTOCHROME_2"/>
    <property type="match status" value="1"/>
</dbReference>
<comment type="catalytic activity">
    <reaction evidence="1">
        <text>ATP + protein L-histidine = ADP + protein N-phospho-L-histidine.</text>
        <dbReference type="EC" id="2.7.13.3"/>
    </reaction>
</comment>
<comment type="similarity">
    <text evidence="2">In the N-terminal section; belongs to the phytochrome family.</text>
</comment>
<feature type="domain" description="PAS" evidence="13">
    <location>
        <begin position="533"/>
        <end position="578"/>
    </location>
</feature>
<evidence type="ECO:0000256" key="6">
    <source>
        <dbReference type="ARBA" id="ARBA00022777"/>
    </source>
</evidence>
<evidence type="ECO:0000259" key="14">
    <source>
        <dbReference type="PROSITE" id="PS50113"/>
    </source>
</evidence>
<name>A0A1U7GZE5_9CYAN</name>
<dbReference type="PANTHER" id="PTHR43047:SF72">
    <property type="entry name" value="OSMOSENSING HISTIDINE PROTEIN KINASE SLN1"/>
    <property type="match status" value="1"/>
</dbReference>
<evidence type="ECO:0000256" key="2">
    <source>
        <dbReference type="ARBA" id="ARBA00006402"/>
    </source>
</evidence>
<dbReference type="CDD" id="cd00082">
    <property type="entry name" value="HisKA"/>
    <property type="match status" value="1"/>
</dbReference>
<dbReference type="SMART" id="SM00387">
    <property type="entry name" value="HATPase_c"/>
    <property type="match status" value="1"/>
</dbReference>
<dbReference type="InterPro" id="IPR013655">
    <property type="entry name" value="PAS_fold_3"/>
</dbReference>
<protein>
    <recommendedName>
        <fullName evidence="3">histidine kinase</fullName>
        <ecNumber evidence="3">2.7.13.3</ecNumber>
    </recommendedName>
</protein>
<dbReference type="Pfam" id="PF02518">
    <property type="entry name" value="HATPase_c"/>
    <property type="match status" value="1"/>
</dbReference>
<dbReference type="SMART" id="SM00065">
    <property type="entry name" value="GAF"/>
    <property type="match status" value="5"/>
</dbReference>
<feature type="coiled-coil region" evidence="9">
    <location>
        <begin position="124"/>
        <end position="155"/>
    </location>
</feature>
<dbReference type="Pfam" id="PF08447">
    <property type="entry name" value="PAS_3"/>
    <property type="match status" value="2"/>
</dbReference>
<dbReference type="InterPro" id="IPR011006">
    <property type="entry name" value="CheY-like_superfamily"/>
</dbReference>
<dbReference type="Gene3D" id="3.30.450.40">
    <property type="match status" value="5"/>
</dbReference>
<dbReference type="Pfam" id="PF00072">
    <property type="entry name" value="Response_reg"/>
    <property type="match status" value="2"/>
</dbReference>
<evidence type="ECO:0000259" key="12">
    <source>
        <dbReference type="PROSITE" id="PS50110"/>
    </source>
</evidence>
<dbReference type="SMART" id="SM00448">
    <property type="entry name" value="REC"/>
    <property type="match status" value="2"/>
</dbReference>
<feature type="domain" description="PAS" evidence="13">
    <location>
        <begin position="840"/>
        <end position="916"/>
    </location>
</feature>
<dbReference type="CDD" id="cd16922">
    <property type="entry name" value="HATPase_EvgS-ArcB-TorS-like"/>
    <property type="match status" value="1"/>
</dbReference>
<evidence type="ECO:0000313" key="15">
    <source>
        <dbReference type="EMBL" id="OKH13880.1"/>
    </source>
</evidence>
<dbReference type="SUPFAM" id="SSF55874">
    <property type="entry name" value="ATPase domain of HSP90 chaperone/DNA topoisomerase II/histidine kinase"/>
    <property type="match status" value="1"/>
</dbReference>
<feature type="domain" description="PAC" evidence="14">
    <location>
        <begin position="914"/>
        <end position="964"/>
    </location>
</feature>
<dbReference type="InterPro" id="IPR000014">
    <property type="entry name" value="PAS"/>
</dbReference>
<dbReference type="EC" id="2.7.13.3" evidence="3"/>
<evidence type="ECO:0000256" key="3">
    <source>
        <dbReference type="ARBA" id="ARBA00012438"/>
    </source>
</evidence>
<dbReference type="PROSITE" id="PS50113">
    <property type="entry name" value="PAC"/>
    <property type="match status" value="4"/>
</dbReference>
<dbReference type="PROSITE" id="PS50109">
    <property type="entry name" value="HIS_KIN"/>
    <property type="match status" value="1"/>
</dbReference>
<dbReference type="OrthoDB" id="446897at2"/>
<keyword evidence="9" id="KW-0175">Coiled coil</keyword>
<dbReference type="InterPro" id="IPR005467">
    <property type="entry name" value="His_kinase_dom"/>
</dbReference>
<dbReference type="PROSITE" id="PS50112">
    <property type="entry name" value="PAS"/>
    <property type="match status" value="5"/>
</dbReference>
<dbReference type="Pfam" id="PF13426">
    <property type="entry name" value="PAS_9"/>
    <property type="match status" value="1"/>
</dbReference>
<dbReference type="InterPro" id="IPR029016">
    <property type="entry name" value="GAF-like_dom_sf"/>
</dbReference>
<dbReference type="InterPro" id="IPR016132">
    <property type="entry name" value="Phyto_chromo_attachment"/>
</dbReference>
<dbReference type="GO" id="GO:0009927">
    <property type="term" value="F:histidine phosphotransfer kinase activity"/>
    <property type="evidence" value="ECO:0007669"/>
    <property type="project" value="TreeGrafter"/>
</dbReference>
<feature type="domain" description="Histidine kinase" evidence="11">
    <location>
        <begin position="1743"/>
        <end position="2004"/>
    </location>
</feature>
<feature type="domain" description="PAC" evidence="14">
    <location>
        <begin position="1466"/>
        <end position="1518"/>
    </location>
</feature>
<evidence type="ECO:0000313" key="16">
    <source>
        <dbReference type="Proteomes" id="UP000186391"/>
    </source>
</evidence>
<proteinExistence type="inferred from homology"/>
<dbReference type="CDD" id="cd17546">
    <property type="entry name" value="REC_hyHK_CKI1_RcsC-like"/>
    <property type="match status" value="1"/>
</dbReference>
<dbReference type="GO" id="GO:0000155">
    <property type="term" value="F:phosphorelay sensor kinase activity"/>
    <property type="evidence" value="ECO:0007669"/>
    <property type="project" value="InterPro"/>
</dbReference>
<dbReference type="SMART" id="SM00388">
    <property type="entry name" value="HisKA"/>
    <property type="match status" value="1"/>
</dbReference>
<dbReference type="InterPro" id="IPR003594">
    <property type="entry name" value="HATPase_dom"/>
</dbReference>
<accession>A0A1U7GZE5</accession>